<evidence type="ECO:0000313" key="2">
    <source>
        <dbReference type="EMBL" id="MDN4160878.1"/>
    </source>
</evidence>
<dbReference type="RefSeq" id="WP_300959765.1">
    <property type="nucleotide sequence ID" value="NZ_JAUHJR010000002.1"/>
</dbReference>
<protein>
    <submittedName>
        <fullName evidence="2">Endonuclease/exonuclease/phosphatase family protein</fullName>
    </submittedName>
</protein>
<name>A0ABT8ES66_9ACTN</name>
<dbReference type="InterPro" id="IPR036691">
    <property type="entry name" value="Endo/exonu/phosph_ase_sf"/>
</dbReference>
<gene>
    <name evidence="2" type="ORF">QWY29_05885</name>
</gene>
<feature type="domain" description="Endonuclease/exonuclease/phosphatase" evidence="1">
    <location>
        <begin position="4"/>
        <end position="204"/>
    </location>
</feature>
<keyword evidence="2" id="KW-0255">Endonuclease</keyword>
<keyword evidence="2" id="KW-0378">Hydrolase</keyword>
<dbReference type="EMBL" id="JAUHJR010000002">
    <property type="protein sequence ID" value="MDN4160878.1"/>
    <property type="molecule type" value="Genomic_DNA"/>
</dbReference>
<dbReference type="SUPFAM" id="SSF56219">
    <property type="entry name" value="DNase I-like"/>
    <property type="match status" value="1"/>
</dbReference>
<reference evidence="2" key="1">
    <citation type="submission" date="2023-06" db="EMBL/GenBank/DDBJ databases">
        <title>Draft genome sequence of Nocardioides sp. SOB72.</title>
        <authorList>
            <person name="Zhang G."/>
        </authorList>
    </citation>
    <scope>NUCLEOTIDE SEQUENCE</scope>
    <source>
        <strain evidence="2">SOB72</strain>
    </source>
</reference>
<evidence type="ECO:0000259" key="1">
    <source>
        <dbReference type="Pfam" id="PF03372"/>
    </source>
</evidence>
<organism evidence="2 3">
    <name type="scientific">Nocardioides abyssi</name>
    <dbReference type="NCBI Taxonomy" id="3058370"/>
    <lineage>
        <taxon>Bacteria</taxon>
        <taxon>Bacillati</taxon>
        <taxon>Actinomycetota</taxon>
        <taxon>Actinomycetes</taxon>
        <taxon>Propionibacteriales</taxon>
        <taxon>Nocardioidaceae</taxon>
        <taxon>Nocardioides</taxon>
    </lineage>
</organism>
<keyword evidence="2" id="KW-0540">Nuclease</keyword>
<proteinExistence type="predicted"/>
<comment type="caution">
    <text evidence="2">The sequence shown here is derived from an EMBL/GenBank/DDBJ whole genome shotgun (WGS) entry which is preliminary data.</text>
</comment>
<evidence type="ECO:0000313" key="3">
    <source>
        <dbReference type="Proteomes" id="UP001168537"/>
    </source>
</evidence>
<accession>A0ABT8ES66</accession>
<dbReference type="Proteomes" id="UP001168537">
    <property type="component" value="Unassembled WGS sequence"/>
</dbReference>
<dbReference type="Pfam" id="PF03372">
    <property type="entry name" value="Exo_endo_phos"/>
    <property type="match status" value="1"/>
</dbReference>
<dbReference type="Gene3D" id="3.60.10.10">
    <property type="entry name" value="Endonuclease/exonuclease/phosphatase"/>
    <property type="match status" value="1"/>
</dbReference>
<sequence>MRIGTWNLAGRWDARHRALMDAMDCDVLLLTEVSERLDLPGHDIHLGAGLMAARRRWAAVASRLPMTPRPNPHGASAMVDLGGMAVCSSILPWRSCGTRDPWVGATSAERTTAAVAAVEASAPSIWGGDWNHALSGREWTGSVAGRRSLLAAIERLGLHVPTATLPHQIEDLLSIDHVAVPTSWTVVGAERHRAVAAGARLSDHDAYVVEAHAPGTTEDGSSTLGGG</sequence>
<dbReference type="GO" id="GO:0004519">
    <property type="term" value="F:endonuclease activity"/>
    <property type="evidence" value="ECO:0007669"/>
    <property type="project" value="UniProtKB-KW"/>
</dbReference>
<keyword evidence="3" id="KW-1185">Reference proteome</keyword>
<dbReference type="InterPro" id="IPR005135">
    <property type="entry name" value="Endo/exonuclease/phosphatase"/>
</dbReference>